<organism evidence="3 4">
    <name type="scientific">Golovinomyces cichoracearum</name>
    <dbReference type="NCBI Taxonomy" id="62708"/>
    <lineage>
        <taxon>Eukaryota</taxon>
        <taxon>Fungi</taxon>
        <taxon>Dikarya</taxon>
        <taxon>Ascomycota</taxon>
        <taxon>Pezizomycotina</taxon>
        <taxon>Leotiomycetes</taxon>
        <taxon>Erysiphales</taxon>
        <taxon>Erysiphaceae</taxon>
        <taxon>Golovinomyces</taxon>
    </lineage>
</organism>
<keyword evidence="2" id="KW-0812">Transmembrane</keyword>
<dbReference type="OrthoDB" id="3599676at2759"/>
<evidence type="ECO:0000256" key="1">
    <source>
        <dbReference type="SAM" id="MobiDB-lite"/>
    </source>
</evidence>
<dbReference type="EMBL" id="MCBR01017537">
    <property type="protein sequence ID" value="RKF59432.1"/>
    <property type="molecule type" value="Genomic_DNA"/>
</dbReference>
<keyword evidence="2" id="KW-0472">Membrane</keyword>
<feature type="region of interest" description="Disordered" evidence="1">
    <location>
        <begin position="321"/>
        <end position="482"/>
    </location>
</feature>
<name>A0A420HPU1_9PEZI</name>
<evidence type="ECO:0000256" key="2">
    <source>
        <dbReference type="SAM" id="Phobius"/>
    </source>
</evidence>
<gene>
    <name evidence="3" type="ORF">GcC1_175014</name>
</gene>
<proteinExistence type="predicted"/>
<sequence length="482" mass="52959">MLEVQSEMTLASTQELEDLLDKANGRLSGHRKWLANLPRDPNSSMPSITQPPSNLITAAPLLRPRQNNPPPSDCKEISINAFNAGAGSASSVYSTSLAIASLSLQSLSSALVSAESSAAVALSSATSSMFVAEISMNSAISEAEKSASLMVASAAEMVASASAALNEARVRATSEIQKAEASLISSNQAAQASVIASETAAMNTTKFALSLTFAILGSSILTMILFYVTLRWRAHRKERRQAELKEKIHRRNNTPSPFLQPDRRVNFSDMKRVERLRRQPSQYEISTDIADSTQETFPPFRSNVTEFDAVRPSLEPVIREEAMTIPSNQSREFKSTLSIDTNEPNTNSQKSNGNEENTTRTEPASNPGAIQFMETSFSQKRQDSMKRRNTEGSKPWTSQKRSTHEKHQSFSPSSTRSNWPSHTRKPTLQYDPERPTDPPTWLDSDESEARTDEVASSPFSRSRKSSDQARKVKPKANIGTAI</sequence>
<accession>A0A420HPU1</accession>
<evidence type="ECO:0000313" key="3">
    <source>
        <dbReference type="EMBL" id="RKF59432.1"/>
    </source>
</evidence>
<evidence type="ECO:0000313" key="4">
    <source>
        <dbReference type="Proteomes" id="UP000285405"/>
    </source>
</evidence>
<protein>
    <submittedName>
        <fullName evidence="3">Uncharacterized protein</fullName>
    </submittedName>
</protein>
<keyword evidence="2" id="KW-1133">Transmembrane helix</keyword>
<comment type="caution">
    <text evidence="3">The sequence shown here is derived from an EMBL/GenBank/DDBJ whole genome shotgun (WGS) entry which is preliminary data.</text>
</comment>
<feature type="compositionally biased region" description="Basic and acidic residues" evidence="1">
    <location>
        <begin position="380"/>
        <end position="391"/>
    </location>
</feature>
<feature type="compositionally biased region" description="Polar residues" evidence="1">
    <location>
        <begin position="409"/>
        <end position="421"/>
    </location>
</feature>
<feature type="transmembrane region" description="Helical" evidence="2">
    <location>
        <begin position="207"/>
        <end position="230"/>
    </location>
</feature>
<reference evidence="3 4" key="1">
    <citation type="journal article" date="2018" name="BMC Genomics">
        <title>Comparative genome analyses reveal sequence features reflecting distinct modes of host-adaptation between dicot and monocot powdery mildew.</title>
        <authorList>
            <person name="Wu Y."/>
            <person name="Ma X."/>
            <person name="Pan Z."/>
            <person name="Kale S.D."/>
            <person name="Song Y."/>
            <person name="King H."/>
            <person name="Zhang Q."/>
            <person name="Presley C."/>
            <person name="Deng X."/>
            <person name="Wei C.I."/>
            <person name="Xiao S."/>
        </authorList>
    </citation>
    <scope>NUCLEOTIDE SEQUENCE [LARGE SCALE GENOMIC DNA]</scope>
    <source>
        <strain evidence="3">UCSC1</strain>
    </source>
</reference>
<dbReference type="AlphaFoldDB" id="A0A420HPU1"/>
<feature type="compositionally biased region" description="Polar residues" evidence="1">
    <location>
        <begin position="325"/>
        <end position="364"/>
    </location>
</feature>
<dbReference type="Proteomes" id="UP000285405">
    <property type="component" value="Unassembled WGS sequence"/>
</dbReference>